<dbReference type="Pfam" id="PF00132">
    <property type="entry name" value="Hexapep"/>
    <property type="match status" value="1"/>
</dbReference>
<accession>A0A173V0Q0</accession>
<dbReference type="Proteomes" id="UP000095492">
    <property type="component" value="Unassembled WGS sequence"/>
</dbReference>
<dbReference type="CDD" id="cd04645">
    <property type="entry name" value="LbH_gamma_CA_like"/>
    <property type="match status" value="1"/>
</dbReference>
<dbReference type="InterPro" id="IPR050484">
    <property type="entry name" value="Transf_Hexapept/Carb_Anhydrase"/>
</dbReference>
<dbReference type="RefSeq" id="WP_242853623.1">
    <property type="nucleotide sequence ID" value="NZ_CAXUGT010000007.1"/>
</dbReference>
<dbReference type="InterPro" id="IPR001451">
    <property type="entry name" value="Hexapep"/>
</dbReference>
<dbReference type="EMBL" id="CYYA01000018">
    <property type="protein sequence ID" value="CUN19847.1"/>
    <property type="molecule type" value="Genomic_DNA"/>
</dbReference>
<evidence type="ECO:0000313" key="1">
    <source>
        <dbReference type="EMBL" id="CUN19847.1"/>
    </source>
</evidence>
<evidence type="ECO:0000313" key="2">
    <source>
        <dbReference type="Proteomes" id="UP000095492"/>
    </source>
</evidence>
<dbReference type="STRING" id="39490.ERS852448_02341"/>
<reference evidence="1 2" key="1">
    <citation type="submission" date="2015-09" db="EMBL/GenBank/DDBJ databases">
        <authorList>
            <consortium name="Pathogen Informatics"/>
        </authorList>
    </citation>
    <scope>NUCLEOTIDE SEQUENCE [LARGE SCALE GENOMIC DNA]</scope>
    <source>
        <strain evidence="1 2">2789STDY5608891</strain>
    </source>
</reference>
<organism evidence="1 2">
    <name type="scientific">Eubacterium ramulus</name>
    <dbReference type="NCBI Taxonomy" id="39490"/>
    <lineage>
        <taxon>Bacteria</taxon>
        <taxon>Bacillati</taxon>
        <taxon>Bacillota</taxon>
        <taxon>Clostridia</taxon>
        <taxon>Eubacteriales</taxon>
        <taxon>Eubacteriaceae</taxon>
        <taxon>Eubacterium</taxon>
    </lineage>
</organism>
<protein>
    <submittedName>
        <fullName evidence="1">Carnitine operon protein CaiE</fullName>
    </submittedName>
</protein>
<proteinExistence type="predicted"/>
<dbReference type="InterPro" id="IPR011004">
    <property type="entry name" value="Trimer_LpxA-like_sf"/>
</dbReference>
<sequence>MMEKKEECAEAVQNKNFTDVYVAVSADIIGDVSMAEGSSVWYQSVVRGDHDRIEIGEGSNIQDGCVLHADPGFPVLIGSYVTVGHKAIIHGCEIGDGALIGMGAIVLNGAKVGKNAIVGAGALVTQGTVIPDGMLALGSPAKIRRAVTEEEMEENRKNALEYIVCAREQFGQDS</sequence>
<dbReference type="PANTHER" id="PTHR13061">
    <property type="entry name" value="DYNACTIN SUBUNIT P25"/>
    <property type="match status" value="1"/>
</dbReference>
<name>A0A173V0Q0_EUBRA</name>
<gene>
    <name evidence="1" type="primary">yrdA</name>
    <name evidence="1" type="ORF">ERS852448_02341</name>
</gene>
<dbReference type="AlphaFoldDB" id="A0A173V0Q0"/>
<dbReference type="InterPro" id="IPR047324">
    <property type="entry name" value="LbH_gamma_CA-like"/>
</dbReference>
<dbReference type="Gene3D" id="2.160.10.10">
    <property type="entry name" value="Hexapeptide repeat proteins"/>
    <property type="match status" value="1"/>
</dbReference>
<dbReference type="PANTHER" id="PTHR13061:SF29">
    <property type="entry name" value="GAMMA CARBONIC ANHYDRASE-LIKE 1, MITOCHONDRIAL-RELATED"/>
    <property type="match status" value="1"/>
</dbReference>
<dbReference type="GeneID" id="97392250"/>
<dbReference type="SUPFAM" id="SSF51161">
    <property type="entry name" value="Trimeric LpxA-like enzymes"/>
    <property type="match status" value="1"/>
</dbReference>